<evidence type="ECO:0000313" key="9">
    <source>
        <dbReference type="Proteomes" id="UP000295129"/>
    </source>
</evidence>
<dbReference type="GO" id="GO:0005886">
    <property type="term" value="C:plasma membrane"/>
    <property type="evidence" value="ECO:0007669"/>
    <property type="project" value="UniProtKB-SubCell"/>
</dbReference>
<dbReference type="OrthoDB" id="421014at2"/>
<dbReference type="EMBL" id="SNVV01000001">
    <property type="protein sequence ID" value="TDN56751.1"/>
    <property type="molecule type" value="Genomic_DNA"/>
</dbReference>
<organism evidence="8 9">
    <name type="scientific">Azoarcus indigens</name>
    <dbReference type="NCBI Taxonomy" id="29545"/>
    <lineage>
        <taxon>Bacteria</taxon>
        <taxon>Pseudomonadati</taxon>
        <taxon>Pseudomonadota</taxon>
        <taxon>Betaproteobacteria</taxon>
        <taxon>Rhodocyclales</taxon>
        <taxon>Zoogloeaceae</taxon>
        <taxon>Azoarcus</taxon>
    </lineage>
</organism>
<reference evidence="8 9" key="1">
    <citation type="submission" date="2019-03" db="EMBL/GenBank/DDBJ databases">
        <title>Genomic Encyclopedia of Type Strains, Phase IV (KMG-IV): sequencing the most valuable type-strain genomes for metagenomic binning, comparative biology and taxonomic classification.</title>
        <authorList>
            <person name="Goeker M."/>
        </authorList>
    </citation>
    <scope>NUCLEOTIDE SEQUENCE [LARGE SCALE GENOMIC DNA]</scope>
    <source>
        <strain evidence="8 9">DSM 12121</strain>
    </source>
</reference>
<feature type="transmembrane region" description="Helical" evidence="7">
    <location>
        <begin position="270"/>
        <end position="290"/>
    </location>
</feature>
<dbReference type="InterPro" id="IPR022791">
    <property type="entry name" value="L-PG_synthase/AglD"/>
</dbReference>
<keyword evidence="5 7" id="KW-0472">Membrane</keyword>
<protein>
    <submittedName>
        <fullName evidence="8">Uncharacterized membrane protein YbhN (UPF0104 family)</fullName>
    </submittedName>
</protein>
<keyword evidence="9" id="KW-1185">Reference proteome</keyword>
<comment type="caution">
    <text evidence="8">The sequence shown here is derived from an EMBL/GenBank/DDBJ whole genome shotgun (WGS) entry which is preliminary data.</text>
</comment>
<feature type="transmembrane region" description="Helical" evidence="7">
    <location>
        <begin position="31"/>
        <end position="53"/>
    </location>
</feature>
<evidence type="ECO:0000256" key="1">
    <source>
        <dbReference type="ARBA" id="ARBA00004651"/>
    </source>
</evidence>
<evidence type="ECO:0000256" key="4">
    <source>
        <dbReference type="ARBA" id="ARBA00022989"/>
    </source>
</evidence>
<evidence type="ECO:0000313" key="8">
    <source>
        <dbReference type="EMBL" id="TDN56751.1"/>
    </source>
</evidence>
<evidence type="ECO:0000256" key="5">
    <source>
        <dbReference type="ARBA" id="ARBA00023136"/>
    </source>
</evidence>
<dbReference type="RefSeq" id="WP_133587349.1">
    <property type="nucleotide sequence ID" value="NZ_SNVV01000001.1"/>
</dbReference>
<dbReference type="Proteomes" id="UP000295129">
    <property type="component" value="Unassembled WGS sequence"/>
</dbReference>
<proteinExistence type="predicted"/>
<keyword evidence="2" id="KW-1003">Cell membrane</keyword>
<keyword evidence="3 7" id="KW-0812">Transmembrane</keyword>
<evidence type="ECO:0000256" key="3">
    <source>
        <dbReference type="ARBA" id="ARBA00022692"/>
    </source>
</evidence>
<sequence length="325" mass="34279">MKASRLLALAVSIALLAWLLADARWREVGATFARLTPGVIAVTVAGMFCSYLLRALRVYDEFRHDARGRFGACLRIVLIHNAMVNVVPFRGGEAAFPVLLRRTFATPLPRAMASLFWFRLQDALVVGVVAVAMWPGVPLALRLLACAGLLVSAWALPRWARRPHGWAEGGAFASKLGKLRDAFAESTRHARYGWLWTIANWSVKLAAQAWLLSALLAAVPAQGVAGALGAELAAILPIQGVAGFGTYEAGAAAALASTGIGFADGLRAALALHLFVIACAVSAGAIAWLFPNAGPGRQAPSDDNDAPDSAPRNPPNISCETASNP</sequence>
<evidence type="ECO:0000256" key="6">
    <source>
        <dbReference type="SAM" id="MobiDB-lite"/>
    </source>
</evidence>
<evidence type="ECO:0000256" key="2">
    <source>
        <dbReference type="ARBA" id="ARBA00022475"/>
    </source>
</evidence>
<dbReference type="AlphaFoldDB" id="A0A4V3BP11"/>
<dbReference type="Pfam" id="PF03706">
    <property type="entry name" value="LPG_synthase_TM"/>
    <property type="match status" value="1"/>
</dbReference>
<name>A0A4V3BP11_9RHOO</name>
<feature type="region of interest" description="Disordered" evidence="6">
    <location>
        <begin position="296"/>
        <end position="325"/>
    </location>
</feature>
<keyword evidence="4 7" id="KW-1133">Transmembrane helix</keyword>
<gene>
    <name evidence="8" type="ORF">C7389_101130</name>
</gene>
<comment type="subcellular location">
    <subcellularLocation>
        <location evidence="1">Cell membrane</location>
        <topology evidence="1">Multi-pass membrane protein</topology>
    </subcellularLocation>
</comment>
<evidence type="ECO:0000256" key="7">
    <source>
        <dbReference type="SAM" id="Phobius"/>
    </source>
</evidence>
<accession>A0A4V3BP11</accession>